<dbReference type="CDD" id="cd00093">
    <property type="entry name" value="HTH_XRE"/>
    <property type="match status" value="1"/>
</dbReference>
<protein>
    <submittedName>
        <fullName evidence="2">Helix-turn-helix domain protein</fullName>
    </submittedName>
</protein>
<dbReference type="InterPro" id="IPR010982">
    <property type="entry name" value="Lambda_DNA-bd_dom_sf"/>
</dbReference>
<dbReference type="InterPro" id="IPR001387">
    <property type="entry name" value="Cro/C1-type_HTH"/>
</dbReference>
<dbReference type="HOGENOM" id="CLU_2025237_0_0_12"/>
<sequence>MGTLSFEEVGNTIKRILDEQDMTQQALATAIGVSKQVMNKIVAGNKAINVTEISSIATALGTTVDVLLAPSGVIKQSDFLDCLNHIQNQHTREKLLFLADVMQEILYLEEVVDANHNTESKR</sequence>
<evidence type="ECO:0000313" key="3">
    <source>
        <dbReference type="Proteomes" id="UP000008466"/>
    </source>
</evidence>
<gene>
    <name evidence="2" type="ordered locus">SpiBuddy_0463</name>
</gene>
<evidence type="ECO:0000259" key="1">
    <source>
        <dbReference type="PROSITE" id="PS50943"/>
    </source>
</evidence>
<proteinExistence type="predicted"/>
<dbReference type="Pfam" id="PF01381">
    <property type="entry name" value="HTH_3"/>
    <property type="match status" value="1"/>
</dbReference>
<organism evidence="2 3">
    <name type="scientific">Sphaerochaeta globosa (strain ATCC BAA-1886 / DSM 22777 / Buddy)</name>
    <name type="common">Spirochaeta sp. (strain Buddy)</name>
    <dbReference type="NCBI Taxonomy" id="158189"/>
    <lineage>
        <taxon>Bacteria</taxon>
        <taxon>Pseudomonadati</taxon>
        <taxon>Spirochaetota</taxon>
        <taxon>Spirochaetia</taxon>
        <taxon>Spirochaetales</taxon>
        <taxon>Sphaerochaetaceae</taxon>
        <taxon>Sphaerochaeta</taxon>
    </lineage>
</organism>
<dbReference type="Gene3D" id="1.10.260.40">
    <property type="entry name" value="lambda repressor-like DNA-binding domains"/>
    <property type="match status" value="1"/>
</dbReference>
<evidence type="ECO:0000313" key="2">
    <source>
        <dbReference type="EMBL" id="ADY12296.1"/>
    </source>
</evidence>
<keyword evidence="3" id="KW-1185">Reference proteome</keyword>
<dbReference type="STRING" id="158189.SpiBuddy_0463"/>
<dbReference type="SUPFAM" id="SSF47413">
    <property type="entry name" value="lambda repressor-like DNA-binding domains"/>
    <property type="match status" value="1"/>
</dbReference>
<reference evidence="3" key="1">
    <citation type="submission" date="2011-02" db="EMBL/GenBank/DDBJ databases">
        <title>Complete sequence of Spirochaeta sp. Buddy.</title>
        <authorList>
            <person name="Lucas S."/>
            <person name="Copeland A."/>
            <person name="Lapidus A."/>
            <person name="Cheng J.-F."/>
            <person name="Goodwin L."/>
            <person name="Pitluck S."/>
            <person name="Zeytun A."/>
            <person name="Detter J.C."/>
            <person name="Han C."/>
            <person name="Tapia R."/>
            <person name="Land M."/>
            <person name="Hauser L."/>
            <person name="Kyrpides N."/>
            <person name="Ivanova N."/>
            <person name="Mikhailova N."/>
            <person name="Pagani I."/>
            <person name="Ritalahti K.M."/>
            <person name="Loeffler F.E."/>
            <person name="Woyke T."/>
        </authorList>
    </citation>
    <scope>NUCLEOTIDE SEQUENCE [LARGE SCALE GENOMIC DNA]</scope>
    <source>
        <strain evidence="3">ATCC BAA-1886 / DSM 22777 / Buddy</strain>
    </source>
</reference>
<feature type="domain" description="HTH cro/C1-type" evidence="1">
    <location>
        <begin position="13"/>
        <end position="67"/>
    </location>
</feature>
<dbReference type="KEGG" id="sbu:SpiBuddy_0463"/>
<dbReference type="Proteomes" id="UP000008466">
    <property type="component" value="Chromosome"/>
</dbReference>
<name>F0RUD4_SPHGB</name>
<dbReference type="GO" id="GO:0003677">
    <property type="term" value="F:DNA binding"/>
    <property type="evidence" value="ECO:0007669"/>
    <property type="project" value="InterPro"/>
</dbReference>
<dbReference type="PROSITE" id="PS50943">
    <property type="entry name" value="HTH_CROC1"/>
    <property type="match status" value="1"/>
</dbReference>
<dbReference type="RefSeq" id="WP_013606149.1">
    <property type="nucleotide sequence ID" value="NC_015152.1"/>
</dbReference>
<dbReference type="AlphaFoldDB" id="F0RUD4"/>
<dbReference type="eggNOG" id="ENOG5032Z9A">
    <property type="taxonomic scope" value="Bacteria"/>
</dbReference>
<dbReference type="SMART" id="SM00530">
    <property type="entry name" value="HTH_XRE"/>
    <property type="match status" value="1"/>
</dbReference>
<accession>F0RUD4</accession>
<dbReference type="EMBL" id="CP002541">
    <property type="protein sequence ID" value="ADY12296.1"/>
    <property type="molecule type" value="Genomic_DNA"/>
</dbReference>
<dbReference type="OrthoDB" id="2111891at2"/>